<feature type="domain" description="F-box" evidence="1">
    <location>
        <begin position="31"/>
        <end position="79"/>
    </location>
</feature>
<dbReference type="SUPFAM" id="SSF52047">
    <property type="entry name" value="RNI-like"/>
    <property type="match status" value="1"/>
</dbReference>
<proteinExistence type="predicted"/>
<accession>A0A7N0TF79</accession>
<dbReference type="Pfam" id="PF00646">
    <property type="entry name" value="F-box"/>
    <property type="match status" value="1"/>
</dbReference>
<dbReference type="PROSITE" id="PS50181">
    <property type="entry name" value="FBOX"/>
    <property type="match status" value="1"/>
</dbReference>
<dbReference type="SUPFAM" id="SSF81383">
    <property type="entry name" value="F-box domain"/>
    <property type="match status" value="1"/>
</dbReference>
<dbReference type="InterPro" id="IPR006566">
    <property type="entry name" value="FBD"/>
</dbReference>
<name>A0A7N0TF79_KALFE</name>
<dbReference type="Proteomes" id="UP000594263">
    <property type="component" value="Unplaced"/>
</dbReference>
<dbReference type="Gramene" id="Kaladp0036s0005.1.v1.1">
    <property type="protein sequence ID" value="Kaladp0036s0005.1.v1.1"/>
    <property type="gene ID" value="Kaladp0036s0005.v1.1"/>
</dbReference>
<evidence type="ECO:0000313" key="3">
    <source>
        <dbReference type="Proteomes" id="UP000594263"/>
    </source>
</evidence>
<evidence type="ECO:0000259" key="1">
    <source>
        <dbReference type="PROSITE" id="PS50181"/>
    </source>
</evidence>
<reference evidence="2" key="1">
    <citation type="submission" date="2021-01" db="UniProtKB">
        <authorList>
            <consortium name="EnsemblPlants"/>
        </authorList>
    </citation>
    <scope>IDENTIFICATION</scope>
</reference>
<protein>
    <recommendedName>
        <fullName evidence="1">F-box domain-containing protein</fullName>
    </recommendedName>
</protein>
<dbReference type="OMA" id="KIRSQMM"/>
<keyword evidence="3" id="KW-1185">Reference proteome</keyword>
<sequence length="512" mass="58444">METRSSKRRNLLLKEAKREVWGGYSNPDDDVDRISDLPDELLHQILLLLPIKCVAQGSVLSKRWRSLWNSLPDLDFTSLLLPNKARTRSSSLSSEVSKSWPFIDEMDPISNVLARREKSCMLRRLRFCARLSFTRLNGLIRSAIRNNVQELDIEVTTDDHFNLPRCILTSESLKVFKLKSCYPGFHLPPSSILTDGFRSLRLLSLSLIVFRKHFSLHDLFTDTSFPLLNKLSLDTCFGLEHVRFSCPSLRELALQKCFDLRSLEIASAKLETLRVKSCLDANFEIESQVYINGPKLHNIEWEDNAIASAVTFENLDALHQASIGFYVADEGMPASEISHVSKLLAGVSHVSCLVLDCKCVEVNKNLANHPFHNVKSLELGIGFTKRDLKGLSYILSKAPSVQNLTLQVEENKAQSRELWGPARDPIYWENQAQLFKPFLKHVKFVKINGFVESEVEICFVILLIKHAQNLQKLVLRSGYYNPRDLQLREKSRKHLKDLFTHVSSSPPQIVFE</sequence>
<dbReference type="InterPro" id="IPR055357">
    <property type="entry name" value="LRR_At1g61320_AtMIF1"/>
</dbReference>
<dbReference type="InterPro" id="IPR036047">
    <property type="entry name" value="F-box-like_dom_sf"/>
</dbReference>
<dbReference type="InterPro" id="IPR001810">
    <property type="entry name" value="F-box_dom"/>
</dbReference>
<dbReference type="Gene3D" id="1.20.1280.50">
    <property type="match status" value="1"/>
</dbReference>
<dbReference type="PANTHER" id="PTHR31900:SF32">
    <property type="entry name" value="F-BOX_RNI_FBD-LIKE DOMAIN PROTEIN"/>
    <property type="match status" value="1"/>
</dbReference>
<dbReference type="SMART" id="SM00579">
    <property type="entry name" value="FBD"/>
    <property type="match status" value="1"/>
</dbReference>
<organism evidence="2 3">
    <name type="scientific">Kalanchoe fedtschenkoi</name>
    <name type="common">Lavender scallops</name>
    <name type="synonym">South American air plant</name>
    <dbReference type="NCBI Taxonomy" id="63787"/>
    <lineage>
        <taxon>Eukaryota</taxon>
        <taxon>Viridiplantae</taxon>
        <taxon>Streptophyta</taxon>
        <taxon>Embryophyta</taxon>
        <taxon>Tracheophyta</taxon>
        <taxon>Spermatophyta</taxon>
        <taxon>Magnoliopsida</taxon>
        <taxon>eudicotyledons</taxon>
        <taxon>Gunneridae</taxon>
        <taxon>Pentapetalae</taxon>
        <taxon>Saxifragales</taxon>
        <taxon>Crassulaceae</taxon>
        <taxon>Kalanchoe</taxon>
    </lineage>
</organism>
<dbReference type="SMART" id="SM00256">
    <property type="entry name" value="FBOX"/>
    <property type="match status" value="1"/>
</dbReference>
<dbReference type="PANTHER" id="PTHR31900">
    <property type="entry name" value="F-BOX/RNI SUPERFAMILY PROTEIN-RELATED"/>
    <property type="match status" value="1"/>
</dbReference>
<dbReference type="EnsemblPlants" id="Kaladp0036s0005.1.v1.1">
    <property type="protein sequence ID" value="Kaladp0036s0005.1.v1.1"/>
    <property type="gene ID" value="Kaladp0036s0005.v1.1"/>
</dbReference>
<dbReference type="Pfam" id="PF23622">
    <property type="entry name" value="LRR_At1g61320_AtMIF1"/>
    <property type="match status" value="1"/>
</dbReference>
<dbReference type="InterPro" id="IPR050232">
    <property type="entry name" value="FBL13/AtMIF1-like"/>
</dbReference>
<dbReference type="AlphaFoldDB" id="A0A7N0TF79"/>
<evidence type="ECO:0000313" key="2">
    <source>
        <dbReference type="EnsemblPlants" id="Kaladp0036s0005.1.v1.1"/>
    </source>
</evidence>